<dbReference type="AlphaFoldDB" id="A0A7S4LE60"/>
<name>A0A7S4LE60_9EUGL</name>
<evidence type="ECO:0000313" key="1">
    <source>
        <dbReference type="EMBL" id="CAE0823540.1"/>
    </source>
</evidence>
<proteinExistence type="predicted"/>
<gene>
    <name evidence="1" type="ORF">EGYM00163_LOCUS34742</name>
</gene>
<organism evidence="1">
    <name type="scientific">Eutreptiella gymnastica</name>
    <dbReference type="NCBI Taxonomy" id="73025"/>
    <lineage>
        <taxon>Eukaryota</taxon>
        <taxon>Discoba</taxon>
        <taxon>Euglenozoa</taxon>
        <taxon>Euglenida</taxon>
        <taxon>Spirocuta</taxon>
        <taxon>Euglenophyceae</taxon>
        <taxon>Eutreptiales</taxon>
        <taxon>Eutreptiaceae</taxon>
        <taxon>Eutreptiella</taxon>
    </lineage>
</organism>
<reference evidence="1" key="1">
    <citation type="submission" date="2021-01" db="EMBL/GenBank/DDBJ databases">
        <authorList>
            <person name="Corre E."/>
            <person name="Pelletier E."/>
            <person name="Niang G."/>
            <person name="Scheremetjew M."/>
            <person name="Finn R."/>
            <person name="Kale V."/>
            <person name="Holt S."/>
            <person name="Cochrane G."/>
            <person name="Meng A."/>
            <person name="Brown T."/>
            <person name="Cohen L."/>
        </authorList>
    </citation>
    <scope>NUCLEOTIDE SEQUENCE</scope>
    <source>
        <strain evidence="1">CCMP1594</strain>
    </source>
</reference>
<dbReference type="EMBL" id="HBJA01100759">
    <property type="protein sequence ID" value="CAE0823540.1"/>
    <property type="molecule type" value="Transcribed_RNA"/>
</dbReference>
<accession>A0A7S4LE60</accession>
<protein>
    <submittedName>
        <fullName evidence="1">Uncharacterized protein</fullName>
    </submittedName>
</protein>
<sequence length="118" mass="12499">MPWDEKVPGITAGIGQVTCSPFGARADCPTGTALWHRGLLRGRALATSLERPLEVSFLQPPLRAHWVCYAYKAAEGGLSQYIGVVHSDGFVQSPGRFLGFYQTVGTSAGNGVVCCGSN</sequence>